<comment type="similarity">
    <text evidence="1">Belongs to the LysR transcriptional regulatory family.</text>
</comment>
<evidence type="ECO:0000313" key="6">
    <source>
        <dbReference type="EMBL" id="MBD3664646.1"/>
    </source>
</evidence>
<keyword evidence="7" id="KW-1185">Reference proteome</keyword>
<keyword evidence="4" id="KW-0804">Transcription</keyword>
<evidence type="ECO:0000256" key="1">
    <source>
        <dbReference type="ARBA" id="ARBA00009437"/>
    </source>
</evidence>
<evidence type="ECO:0000256" key="2">
    <source>
        <dbReference type="ARBA" id="ARBA00023015"/>
    </source>
</evidence>
<sequence>MARSLPPLNALRAFEAAGRHQSFSKAGDELGVSHSSISRHVRGLEDRLGVRLFRDLPRGLTLSPEGAAYLARIVPAFDVIAEATETLAETPEGSVSVNGEPLFTHKWLVPRLTEFAALHPQVKIELDASAALTDVSRYEADLAIRFVPTGGAYADAEVLTDAPVYPYASPTLVADVLDDPADVLRYPLLQRRTDTLWARWVAAAGVAAPVAPLTVLRMTLDLEMASAIAGQGVVLLSAELADMDVEAGRLIRISDVGFDDGGFHLIRSEGALRRKSVRIFRAWLLERTAPWRSESGVE</sequence>
<gene>
    <name evidence="6" type="ORF">H9Q16_11990</name>
</gene>
<dbReference type="Proteomes" id="UP000635142">
    <property type="component" value="Unassembled WGS sequence"/>
</dbReference>
<dbReference type="EMBL" id="JACTAG010000002">
    <property type="protein sequence ID" value="MBD3664646.1"/>
    <property type="molecule type" value="Genomic_DNA"/>
</dbReference>
<dbReference type="InterPro" id="IPR058163">
    <property type="entry name" value="LysR-type_TF_proteobact-type"/>
</dbReference>
<dbReference type="SUPFAM" id="SSF53850">
    <property type="entry name" value="Periplasmic binding protein-like II"/>
    <property type="match status" value="1"/>
</dbReference>
<dbReference type="GO" id="GO:0006351">
    <property type="term" value="P:DNA-templated transcription"/>
    <property type="evidence" value="ECO:0007669"/>
    <property type="project" value="TreeGrafter"/>
</dbReference>
<dbReference type="InterPro" id="IPR036390">
    <property type="entry name" value="WH_DNA-bd_sf"/>
</dbReference>
<protein>
    <submittedName>
        <fullName evidence="6">LysR family transcriptional regulator</fullName>
    </submittedName>
</protein>
<dbReference type="PANTHER" id="PTHR30537:SF74">
    <property type="entry name" value="HTH-TYPE TRANSCRIPTIONAL REGULATOR TRPI"/>
    <property type="match status" value="1"/>
</dbReference>
<feature type="domain" description="HTH lysR-type" evidence="5">
    <location>
        <begin position="6"/>
        <end position="63"/>
    </location>
</feature>
<accession>A0A927HF73</accession>
<keyword evidence="2" id="KW-0805">Transcription regulation</keyword>
<evidence type="ECO:0000313" key="7">
    <source>
        <dbReference type="Proteomes" id="UP000635142"/>
    </source>
</evidence>
<dbReference type="PANTHER" id="PTHR30537">
    <property type="entry name" value="HTH-TYPE TRANSCRIPTIONAL REGULATOR"/>
    <property type="match status" value="1"/>
</dbReference>
<reference evidence="6" key="1">
    <citation type="submission" date="2020-08" db="EMBL/GenBank/DDBJ databases">
        <title>Sulfitobacter aestuariivivens sp. nov., isolated from a tidal flat.</title>
        <authorList>
            <person name="Park S."/>
            <person name="Yoon J.-H."/>
        </authorList>
    </citation>
    <scope>NUCLEOTIDE SEQUENCE</scope>
    <source>
        <strain evidence="6">TSTF-M16</strain>
    </source>
</reference>
<organism evidence="6 7">
    <name type="scientific">Sulfitobacter aestuariivivens</name>
    <dbReference type="NCBI Taxonomy" id="2766981"/>
    <lineage>
        <taxon>Bacteria</taxon>
        <taxon>Pseudomonadati</taxon>
        <taxon>Pseudomonadota</taxon>
        <taxon>Alphaproteobacteria</taxon>
        <taxon>Rhodobacterales</taxon>
        <taxon>Roseobacteraceae</taxon>
        <taxon>Sulfitobacter</taxon>
    </lineage>
</organism>
<dbReference type="GO" id="GO:0003700">
    <property type="term" value="F:DNA-binding transcription factor activity"/>
    <property type="evidence" value="ECO:0007669"/>
    <property type="project" value="InterPro"/>
</dbReference>
<keyword evidence="3" id="KW-0238">DNA-binding</keyword>
<dbReference type="Gene3D" id="1.10.10.10">
    <property type="entry name" value="Winged helix-like DNA-binding domain superfamily/Winged helix DNA-binding domain"/>
    <property type="match status" value="1"/>
</dbReference>
<dbReference type="PROSITE" id="PS50931">
    <property type="entry name" value="HTH_LYSR"/>
    <property type="match status" value="1"/>
</dbReference>
<evidence type="ECO:0000256" key="4">
    <source>
        <dbReference type="ARBA" id="ARBA00023163"/>
    </source>
</evidence>
<dbReference type="InterPro" id="IPR005119">
    <property type="entry name" value="LysR_subst-bd"/>
</dbReference>
<dbReference type="SUPFAM" id="SSF46785">
    <property type="entry name" value="Winged helix' DNA-binding domain"/>
    <property type="match status" value="1"/>
</dbReference>
<name>A0A927HF73_9RHOB</name>
<dbReference type="Gene3D" id="3.40.190.10">
    <property type="entry name" value="Periplasmic binding protein-like II"/>
    <property type="match status" value="2"/>
</dbReference>
<dbReference type="Pfam" id="PF00126">
    <property type="entry name" value="HTH_1"/>
    <property type="match status" value="1"/>
</dbReference>
<dbReference type="GO" id="GO:0043565">
    <property type="term" value="F:sequence-specific DNA binding"/>
    <property type="evidence" value="ECO:0007669"/>
    <property type="project" value="TreeGrafter"/>
</dbReference>
<proteinExistence type="inferred from homology"/>
<dbReference type="InterPro" id="IPR000847">
    <property type="entry name" value="LysR_HTH_N"/>
</dbReference>
<comment type="caution">
    <text evidence="6">The sequence shown here is derived from an EMBL/GenBank/DDBJ whole genome shotgun (WGS) entry which is preliminary data.</text>
</comment>
<dbReference type="RefSeq" id="WP_191075667.1">
    <property type="nucleotide sequence ID" value="NZ_JACTAG010000002.1"/>
</dbReference>
<evidence type="ECO:0000256" key="3">
    <source>
        <dbReference type="ARBA" id="ARBA00023125"/>
    </source>
</evidence>
<dbReference type="Pfam" id="PF03466">
    <property type="entry name" value="LysR_substrate"/>
    <property type="match status" value="1"/>
</dbReference>
<dbReference type="InterPro" id="IPR036388">
    <property type="entry name" value="WH-like_DNA-bd_sf"/>
</dbReference>
<dbReference type="AlphaFoldDB" id="A0A927HF73"/>
<evidence type="ECO:0000259" key="5">
    <source>
        <dbReference type="PROSITE" id="PS50931"/>
    </source>
</evidence>